<dbReference type="Pfam" id="PF00440">
    <property type="entry name" value="TetR_N"/>
    <property type="match status" value="1"/>
</dbReference>
<dbReference type="PROSITE" id="PS50977">
    <property type="entry name" value="HTH_TETR_2"/>
    <property type="match status" value="1"/>
</dbReference>
<keyword evidence="5" id="KW-1185">Reference proteome</keyword>
<evidence type="ECO:0000256" key="1">
    <source>
        <dbReference type="ARBA" id="ARBA00023125"/>
    </source>
</evidence>
<dbReference type="GO" id="GO:0003677">
    <property type="term" value="F:DNA binding"/>
    <property type="evidence" value="ECO:0007669"/>
    <property type="project" value="UniProtKB-UniRule"/>
</dbReference>
<gene>
    <name evidence="4" type="ORF">Ato02nite_030800</name>
</gene>
<dbReference type="SUPFAM" id="SSF46689">
    <property type="entry name" value="Homeodomain-like"/>
    <property type="match status" value="1"/>
</dbReference>
<dbReference type="EMBL" id="BOQN01000043">
    <property type="protein sequence ID" value="GIM91287.1"/>
    <property type="molecule type" value="Genomic_DNA"/>
</dbReference>
<feature type="domain" description="HTH tetR-type" evidence="3">
    <location>
        <begin position="15"/>
        <end position="73"/>
    </location>
</feature>
<name>A0A919TA43_9ACTN</name>
<evidence type="ECO:0000259" key="3">
    <source>
        <dbReference type="PROSITE" id="PS50977"/>
    </source>
</evidence>
<comment type="caution">
    <text evidence="4">The sequence shown here is derived from an EMBL/GenBank/DDBJ whole genome shotgun (WGS) entry which is preliminary data.</text>
</comment>
<dbReference type="InterPro" id="IPR009057">
    <property type="entry name" value="Homeodomain-like_sf"/>
</dbReference>
<dbReference type="InterPro" id="IPR001647">
    <property type="entry name" value="HTH_TetR"/>
</dbReference>
<keyword evidence="1 2" id="KW-0238">DNA-binding</keyword>
<protein>
    <submittedName>
        <fullName evidence="4">TetR family transcriptional regulator</fullName>
    </submittedName>
</protein>
<accession>A0A919TA43</accession>
<dbReference type="Proteomes" id="UP000677082">
    <property type="component" value="Unassembled WGS sequence"/>
</dbReference>
<sequence length="205" mass="22172">MEAPYESTGRTGQKSRTRLALVAAARRLLDDGLTPKVEDAAAQAGISRSTAYRYFPNQRSLLLAAHPSISPETLLPANASTDPGARLDAVIQEFTGYNFTWEPQLRTSLRLSLEPAAERTALRQGRAIGWIAEALTPLRDTHPGIDIHQLAIAIRSATGIETLIWLTDVAGYTREQAAGTVLANAHALLDAAVRGSRPRSGRRNP</sequence>
<proteinExistence type="predicted"/>
<reference evidence="4 5" key="1">
    <citation type="submission" date="2021-03" db="EMBL/GenBank/DDBJ databases">
        <title>Whole genome shotgun sequence of Actinoplanes toevensis NBRC 105298.</title>
        <authorList>
            <person name="Komaki H."/>
            <person name="Tamura T."/>
        </authorList>
    </citation>
    <scope>NUCLEOTIDE SEQUENCE [LARGE SCALE GENOMIC DNA]</scope>
    <source>
        <strain evidence="4 5">NBRC 105298</strain>
    </source>
</reference>
<evidence type="ECO:0000313" key="4">
    <source>
        <dbReference type="EMBL" id="GIM91287.1"/>
    </source>
</evidence>
<organism evidence="4 5">
    <name type="scientific">Paractinoplanes toevensis</name>
    <dbReference type="NCBI Taxonomy" id="571911"/>
    <lineage>
        <taxon>Bacteria</taxon>
        <taxon>Bacillati</taxon>
        <taxon>Actinomycetota</taxon>
        <taxon>Actinomycetes</taxon>
        <taxon>Micromonosporales</taxon>
        <taxon>Micromonosporaceae</taxon>
        <taxon>Paractinoplanes</taxon>
    </lineage>
</organism>
<evidence type="ECO:0000256" key="2">
    <source>
        <dbReference type="PROSITE-ProRule" id="PRU00335"/>
    </source>
</evidence>
<dbReference type="Gene3D" id="1.10.357.10">
    <property type="entry name" value="Tetracycline Repressor, domain 2"/>
    <property type="match status" value="1"/>
</dbReference>
<dbReference type="RefSeq" id="WP_213007196.1">
    <property type="nucleotide sequence ID" value="NZ_BOQN01000043.1"/>
</dbReference>
<evidence type="ECO:0000313" key="5">
    <source>
        <dbReference type="Proteomes" id="UP000677082"/>
    </source>
</evidence>
<feature type="DNA-binding region" description="H-T-H motif" evidence="2">
    <location>
        <begin position="36"/>
        <end position="55"/>
    </location>
</feature>
<dbReference type="AlphaFoldDB" id="A0A919TA43"/>